<accession>A0A6C0HTJ3</accession>
<reference evidence="1" key="1">
    <citation type="journal article" date="2020" name="Nature">
        <title>Giant virus diversity and host interactions through global metagenomics.</title>
        <authorList>
            <person name="Schulz F."/>
            <person name="Roux S."/>
            <person name="Paez-Espino D."/>
            <person name="Jungbluth S."/>
            <person name="Walsh D.A."/>
            <person name="Denef V.J."/>
            <person name="McMahon K.D."/>
            <person name="Konstantinidis K.T."/>
            <person name="Eloe-Fadrosh E.A."/>
            <person name="Kyrpides N.C."/>
            <person name="Woyke T."/>
        </authorList>
    </citation>
    <scope>NUCLEOTIDE SEQUENCE</scope>
    <source>
        <strain evidence="1">GVMAG-M-3300023184-16</strain>
    </source>
</reference>
<dbReference type="AlphaFoldDB" id="A0A6C0HTJ3"/>
<evidence type="ECO:0000313" key="1">
    <source>
        <dbReference type="EMBL" id="QHT84078.1"/>
    </source>
</evidence>
<name>A0A6C0HTJ3_9ZZZZ</name>
<organism evidence="1">
    <name type="scientific">viral metagenome</name>
    <dbReference type="NCBI Taxonomy" id="1070528"/>
    <lineage>
        <taxon>unclassified sequences</taxon>
        <taxon>metagenomes</taxon>
        <taxon>organismal metagenomes</taxon>
    </lineage>
</organism>
<protein>
    <submittedName>
        <fullName evidence="1">Uncharacterized protein</fullName>
    </submittedName>
</protein>
<dbReference type="EMBL" id="MN740015">
    <property type="protein sequence ID" value="QHT84078.1"/>
    <property type="molecule type" value="Genomic_DNA"/>
</dbReference>
<proteinExistence type="predicted"/>
<sequence length="274" mass="32929">MDMAMHILKDEVGVQRNMADFVKNRVVVFTQTYSNNRKELFHYHNGDSVDVQFRNSFETCLYSFHNSPTQYIHEVLHENPYFHASLQNLDVIQYDQMCYTETFYRTLIKCKEDGFKYMIFLQDDVFSLGKEHAEHLDKLIRFIQTQDFTMLHLENYTFKFETDISYANPPKMVYQDGEFKVYDTNSTHFMESGQWAMDDSPFVADIDFLLELYDTTYFQHQHIWPAEIYMNDKCKAHPIQRLICSHKFFRRYNAVGPNSWNRTQELKDLNRCFT</sequence>